<dbReference type="InterPro" id="IPR013792">
    <property type="entry name" value="RNA3'P_cycl/enolpyr_Trfase_a/b"/>
</dbReference>
<dbReference type="InterPro" id="IPR023797">
    <property type="entry name" value="RNA3'_phos_cyclase_dom"/>
</dbReference>
<accession>A0A024WI13</accession>
<protein>
    <recommendedName>
        <fullName evidence="1">RNA 3'-terminal phosphate cyclase domain-containing protein</fullName>
    </recommendedName>
</protein>
<dbReference type="GO" id="GO:0000479">
    <property type="term" value="P:endonucleolytic cleavage of tricistronic rRNA transcript (SSU-rRNA, 5.8S rRNA, LSU-rRNA)"/>
    <property type="evidence" value="ECO:0007669"/>
    <property type="project" value="TreeGrafter"/>
</dbReference>
<sequence>MEFYGSNFFRLRLALSLISGKAITIKNIRKKRKSIIKNGMNNEMDIQEELRKNKDGDNYNKYGLKEYEAKILKLIDKLCDNTTIKINEEGDELYFEPGYLIGNTNEEDSRNMYNMTFHCGKERSITYYLEFLIMIVLFFKNPVNILLKGITDDYIDNNVYTCKIICEHFFKEILKLNEDFLYINILKRSTKPECSGEVHFFMRNIKKINPFDITNVGVVNKISGSILSNNISLMFRNKIMNFAKKQLYHFTPYINIDVQKEDDKKNKNINSHFISFSLFAHTKCNCIYAADICVDELFLKKLKEGINHRDKHEHMQDSSNILEDKQHYMNGNYHTNDENIVPSYTQKDQQNNIITKHINNNLHDVDIYERLGFFISLKMINQIKGLSSVDTNYQWLPLLYMALATDTSVSKITLSIIKPYSITLIRLLRDFFNVVFKIEKVQKNYKNITICNYLESKNIEDLKVESSRDTFTFENMKTQKWEQILFC</sequence>
<evidence type="ECO:0000313" key="3">
    <source>
        <dbReference type="Proteomes" id="UP000030699"/>
    </source>
</evidence>
<dbReference type="EMBL" id="KI925626">
    <property type="protein sequence ID" value="ETW46310.1"/>
    <property type="molecule type" value="Genomic_DNA"/>
</dbReference>
<gene>
    <name evidence="2" type="ORF">PFMALIP_05555</name>
</gene>
<dbReference type="Pfam" id="PF01137">
    <property type="entry name" value="RTC"/>
    <property type="match status" value="1"/>
</dbReference>
<dbReference type="Proteomes" id="UP000030699">
    <property type="component" value="Unassembled WGS sequence"/>
</dbReference>
<organism evidence="2 3">
    <name type="scientific">Plasmodium falciparum MaliPS096_E11</name>
    <dbReference type="NCBI Taxonomy" id="1036727"/>
    <lineage>
        <taxon>Eukaryota</taxon>
        <taxon>Sar</taxon>
        <taxon>Alveolata</taxon>
        <taxon>Apicomplexa</taxon>
        <taxon>Aconoidasida</taxon>
        <taxon>Haemosporida</taxon>
        <taxon>Plasmodiidae</taxon>
        <taxon>Plasmodium</taxon>
        <taxon>Plasmodium (Laverania)</taxon>
    </lineage>
</organism>
<dbReference type="Gene3D" id="3.65.10.20">
    <property type="entry name" value="RNA 3'-terminal phosphate cyclase domain"/>
    <property type="match status" value="2"/>
</dbReference>
<proteinExistence type="predicted"/>
<dbReference type="SUPFAM" id="SSF55205">
    <property type="entry name" value="EPT/RTPC-like"/>
    <property type="match status" value="1"/>
</dbReference>
<dbReference type="InterPro" id="IPR037136">
    <property type="entry name" value="RNA3'_phos_cyclase_dom_sf"/>
</dbReference>
<feature type="domain" description="RNA 3'-terminal phosphate cyclase" evidence="1">
    <location>
        <begin position="2"/>
        <end position="438"/>
    </location>
</feature>
<evidence type="ECO:0000259" key="1">
    <source>
        <dbReference type="Pfam" id="PF01137"/>
    </source>
</evidence>
<dbReference type="InterPro" id="IPR000228">
    <property type="entry name" value="RNA3'_term_phos_cyc"/>
</dbReference>
<dbReference type="PANTHER" id="PTHR11096">
    <property type="entry name" value="RNA 3' TERMINAL PHOSPHATE CYCLASE"/>
    <property type="match status" value="1"/>
</dbReference>
<dbReference type="GO" id="GO:0004521">
    <property type="term" value="F:RNA endonuclease activity"/>
    <property type="evidence" value="ECO:0007669"/>
    <property type="project" value="TreeGrafter"/>
</dbReference>
<reference evidence="2 3" key="1">
    <citation type="submission" date="2013-02" db="EMBL/GenBank/DDBJ databases">
        <title>The Genome Annotation of Plasmodium falciparum MaliPS096_E11.</title>
        <authorList>
            <consortium name="The Broad Institute Genome Sequencing Platform"/>
            <consortium name="The Broad Institute Genome Sequencing Center for Infectious Disease"/>
            <person name="Neafsey D."/>
            <person name="Hoffman S."/>
            <person name="Volkman S."/>
            <person name="Rosenthal P."/>
            <person name="Walker B."/>
            <person name="Young S.K."/>
            <person name="Zeng Q."/>
            <person name="Gargeya S."/>
            <person name="Fitzgerald M."/>
            <person name="Haas B."/>
            <person name="Abouelleil A."/>
            <person name="Allen A.W."/>
            <person name="Alvarado L."/>
            <person name="Arachchi H.M."/>
            <person name="Berlin A.M."/>
            <person name="Chapman S.B."/>
            <person name="Gainer-Dewar J."/>
            <person name="Goldberg J."/>
            <person name="Griggs A."/>
            <person name="Gujja S."/>
            <person name="Hansen M."/>
            <person name="Howarth C."/>
            <person name="Imamovic A."/>
            <person name="Ireland A."/>
            <person name="Larimer J."/>
            <person name="McCowan C."/>
            <person name="Murphy C."/>
            <person name="Pearson M."/>
            <person name="Poon T.W."/>
            <person name="Priest M."/>
            <person name="Roberts A."/>
            <person name="Saif S."/>
            <person name="Shea T."/>
            <person name="Sisk P."/>
            <person name="Sykes S."/>
            <person name="Wortman J."/>
            <person name="Nusbaum C."/>
            <person name="Birren B."/>
        </authorList>
    </citation>
    <scope>NUCLEOTIDE SEQUENCE [LARGE SCALE GENOMIC DNA]</scope>
    <source>
        <strain evidence="2 3">MaliPS096_E11</strain>
    </source>
</reference>
<name>A0A024WI13_PLAFA</name>
<evidence type="ECO:0000313" key="2">
    <source>
        <dbReference type="EMBL" id="ETW46310.1"/>
    </source>
</evidence>
<reference evidence="2 3" key="2">
    <citation type="submission" date="2013-02" db="EMBL/GenBank/DDBJ databases">
        <title>The Genome Sequence of Plasmodium falciparum MaliPS096_E11.</title>
        <authorList>
            <consortium name="The Broad Institute Genome Sequencing Platform"/>
            <consortium name="The Broad Institute Genome Sequencing Center for Infectious Disease"/>
            <person name="Neafsey D."/>
            <person name="Cheeseman I."/>
            <person name="Volkman S."/>
            <person name="Adams J."/>
            <person name="Walker B."/>
            <person name="Young S.K."/>
            <person name="Zeng Q."/>
            <person name="Gargeya S."/>
            <person name="Fitzgerald M."/>
            <person name="Haas B."/>
            <person name="Abouelleil A."/>
            <person name="Alvarado L."/>
            <person name="Arachchi H.M."/>
            <person name="Berlin A.M."/>
            <person name="Chapman S.B."/>
            <person name="Dewar J."/>
            <person name="Goldberg J."/>
            <person name="Griggs A."/>
            <person name="Gujja S."/>
            <person name="Hansen M."/>
            <person name="Howarth C."/>
            <person name="Imamovic A."/>
            <person name="Larimer J."/>
            <person name="McCowan C."/>
            <person name="Murphy C."/>
            <person name="Neiman D."/>
            <person name="Pearson M."/>
            <person name="Priest M."/>
            <person name="Roberts A."/>
            <person name="Saif S."/>
            <person name="Shea T."/>
            <person name="Sisk P."/>
            <person name="Sykes S."/>
            <person name="Wortman J."/>
            <person name="Nusbaum C."/>
            <person name="Birren B."/>
        </authorList>
    </citation>
    <scope>NUCLEOTIDE SEQUENCE [LARGE SCALE GENOMIC DNA]</scope>
    <source>
        <strain evidence="2 3">MaliPS096_E11</strain>
    </source>
</reference>
<dbReference type="GO" id="GO:0005730">
    <property type="term" value="C:nucleolus"/>
    <property type="evidence" value="ECO:0007669"/>
    <property type="project" value="TreeGrafter"/>
</dbReference>
<dbReference type="PANTHER" id="PTHR11096:SF1">
    <property type="entry name" value="RNA 3'-TERMINAL PHOSPHATE CYCLASE-LIKE PROTEIN"/>
    <property type="match status" value="1"/>
</dbReference>
<dbReference type="OrthoDB" id="1911237at2759"/>
<dbReference type="AlphaFoldDB" id="A0A024WI13"/>